<geneLocation type="chloroplast" evidence="1"/>
<reference evidence="1" key="1">
    <citation type="submission" date="2016-10" db="EMBL/GenBank/DDBJ databases">
        <title>Chloroplast genomes as a tool to resolve red algal phylogenies: a case study in the Nemaliales.</title>
        <authorList>
            <person name="Costa J.F."/>
            <person name="Lin S.M."/>
            <person name="Macaya E.C."/>
            <person name="Fernandez-Garcia C."/>
            <person name="Verbruggen H."/>
        </authorList>
    </citation>
    <scope>NUCLEOTIDE SEQUENCE</scope>
    <source>
        <strain evidence="1">HV00480</strain>
    </source>
</reference>
<evidence type="ECO:0000313" key="1">
    <source>
        <dbReference type="EMBL" id="SCW22132.1"/>
    </source>
</evidence>
<gene>
    <name evidence="1" type="primary">ORF_2</name>
    <name evidence="1" type="ORF">HV00480_81</name>
</gene>
<protein>
    <submittedName>
        <fullName evidence="1">Uncharacterized protein</fullName>
    </submittedName>
</protein>
<accession>A0A1G4NTX6</accession>
<organism evidence="1">
    <name type="scientific">Hommersandiophycus borowitzkae</name>
    <dbReference type="NCBI Taxonomy" id="268573"/>
    <lineage>
        <taxon>Eukaryota</taxon>
        <taxon>Rhodophyta</taxon>
        <taxon>Florideophyceae</taxon>
        <taxon>Nemaliophycidae</taxon>
        <taxon>Nemaliales</taxon>
        <taxon>Liagoraceae</taxon>
        <taxon>Hommersandiophycus</taxon>
    </lineage>
</organism>
<dbReference type="AlphaFoldDB" id="A0A1G4NTX6"/>
<proteinExistence type="predicted"/>
<keyword evidence="1" id="KW-0150">Chloroplast</keyword>
<keyword evidence="1" id="KW-0934">Plastid</keyword>
<dbReference type="GeneID" id="29999096"/>
<dbReference type="RefSeq" id="YP_009313878.1">
    <property type="nucleotide sequence ID" value="NC_031659.1"/>
</dbReference>
<name>A0A1G4NTX6_9FLOR</name>
<reference evidence="1" key="2">
    <citation type="submission" date="2016-10" db="EMBL/GenBank/DDBJ databases">
        <authorList>
            <person name="de Groot N.N."/>
        </authorList>
    </citation>
    <scope>NUCLEOTIDE SEQUENCE</scope>
    <source>
        <strain evidence="1">HV00480</strain>
    </source>
</reference>
<dbReference type="EMBL" id="LT622867">
    <property type="protein sequence ID" value="SCW22132.1"/>
    <property type="molecule type" value="Genomic_DNA"/>
</dbReference>
<sequence>MSFISYLNTLNHSFSHKTFRVSTCTPGHKMCGYQSFSNDLQFHHRTQSLKLIFAAESFYRFSKLHNTNTQLFYELLNKYWGQTIFLSNSNPVIQKYSSLLAKQDIVLLKSNKKKLISAITKALQYGEIYTDIGTKLIDRKSYVPNGAIRYFWAKGLNIRLPKYFNGFLNSRKSAQFPTQLQYALLQKLQNNNLPIFVLANGFNQMILSEPASELVHSKNIFHKIYLWYYDRFLWSHDNQAVYEGWFFINPKDAEEYEEFVRSRYIRSSNQNGLKVVSTSLHSYYRLNRLAPPRIEFRLFPDLEEVGRLVNSFKYRKGLKFDNRQNYGRQYFQGQPIYFIEPVPSVNRFNGQRIDLHYYYQVPGDSSNQKYAAVFFNKDVALKAWDNFRNLKADLKLPRKPQLRVYNLEDFLKDNETTADLAHKNFLFIPSLESYQSIKSTSLNGHRQNIGISRHISHYKLTASLWCQRLIWSLTSRQPPNW</sequence>